<dbReference type="EMBL" id="ADCY02000024">
    <property type="protein sequence ID" value="EFG30893.1"/>
    <property type="molecule type" value="Genomic_DNA"/>
</dbReference>
<accession>V9H5W2</accession>
<evidence type="ECO:0000313" key="3">
    <source>
        <dbReference type="Proteomes" id="UP000017813"/>
    </source>
</evidence>
<keyword evidence="1" id="KW-0472">Membrane</keyword>
<organism evidence="2 3">
    <name type="scientific">Simonsiella muelleri ATCC 29453</name>
    <dbReference type="NCBI Taxonomy" id="641147"/>
    <lineage>
        <taxon>Bacteria</taxon>
        <taxon>Pseudomonadati</taxon>
        <taxon>Pseudomonadota</taxon>
        <taxon>Betaproteobacteria</taxon>
        <taxon>Neisseriales</taxon>
        <taxon>Neisseriaceae</taxon>
        <taxon>Simonsiella</taxon>
    </lineage>
</organism>
<keyword evidence="3" id="KW-1185">Reference proteome</keyword>
<dbReference type="eggNOG" id="ENOG50335V6">
    <property type="taxonomic scope" value="Bacteria"/>
</dbReference>
<proteinExistence type="predicted"/>
<protein>
    <submittedName>
        <fullName evidence="2">Uncharacterized protein</fullName>
    </submittedName>
</protein>
<gene>
    <name evidence="2" type="ORF">HMPREF9021_01121</name>
</gene>
<feature type="transmembrane region" description="Helical" evidence="1">
    <location>
        <begin position="5"/>
        <end position="23"/>
    </location>
</feature>
<dbReference type="RefSeq" id="WP_002641805.1">
    <property type="nucleotide sequence ID" value="NZ_CP019448.1"/>
</dbReference>
<feature type="transmembrane region" description="Helical" evidence="1">
    <location>
        <begin position="59"/>
        <end position="77"/>
    </location>
</feature>
<dbReference type="Proteomes" id="UP000017813">
    <property type="component" value="Unassembled WGS sequence"/>
</dbReference>
<sequence length="78" mass="9212">MTAIIVSVLAGLFTAAMLFYILFGDWEEFCDCVKFYFTPEFWSALQGKYWDDRWAEIKLNLWLMISFGVGFLVYVNMK</sequence>
<dbReference type="HOGENOM" id="CLU_186844_0_0_4"/>
<name>V9H5W2_9NEIS</name>
<reference evidence="2 3" key="1">
    <citation type="submission" date="2010-03" db="EMBL/GenBank/DDBJ databases">
        <authorList>
            <consortium name="The Broad Institute Genome Sequencing Platform"/>
            <person name="Ward D."/>
            <person name="Earl A."/>
            <person name="Feldgarden M."/>
            <person name="Gevers D."/>
            <person name="Young S."/>
            <person name="Zeng Q."/>
            <person name="Koehrsen M."/>
            <person name="Alvarado L."/>
            <person name="Berlin A.M."/>
            <person name="Borenstein D."/>
            <person name="Chapman S.B."/>
            <person name="Chen Z."/>
            <person name="Engels R."/>
            <person name="Freedman E."/>
            <person name="Gellesch M."/>
            <person name="Goldberg J."/>
            <person name="Griggs A."/>
            <person name="Gujja S."/>
            <person name="Heilman E.R."/>
            <person name="Heiman D.I."/>
            <person name="Hepburn T.A."/>
            <person name="Howarth C."/>
            <person name="Jen D."/>
            <person name="Larson L."/>
            <person name="Mehta T."/>
            <person name="Park D."/>
            <person name="Pearson M."/>
            <person name="Richards J."/>
            <person name="Roberts A."/>
            <person name="Saif S."/>
            <person name="Shea T.D."/>
            <person name="Shenoy N."/>
            <person name="Sisk P."/>
            <person name="Stolte C."/>
            <person name="Sykes S.N."/>
            <person name="Walk T."/>
            <person name="White J."/>
            <person name="Yandava C."/>
            <person name="Izard J."/>
            <person name="Baranova O.V."/>
            <person name="Blanton J.M."/>
            <person name="Tanner A.C."/>
            <person name="Dewhirst F."/>
            <person name="Haas B."/>
            <person name="Nusbaum C."/>
            <person name="Birren B."/>
        </authorList>
    </citation>
    <scope>NUCLEOTIDE SEQUENCE [LARGE SCALE GENOMIC DNA]</scope>
    <source>
        <strain evidence="2 3">ATCC 29453</strain>
    </source>
</reference>
<dbReference type="AlphaFoldDB" id="V9H5W2"/>
<keyword evidence="1" id="KW-1133">Transmembrane helix</keyword>
<keyword evidence="1" id="KW-0812">Transmembrane</keyword>
<evidence type="ECO:0000313" key="2">
    <source>
        <dbReference type="EMBL" id="EFG30893.1"/>
    </source>
</evidence>
<evidence type="ECO:0000256" key="1">
    <source>
        <dbReference type="SAM" id="Phobius"/>
    </source>
</evidence>
<reference evidence="2 3" key="2">
    <citation type="submission" date="2011-10" db="EMBL/GenBank/DDBJ databases">
        <title>The Genome Sequence of Simonsiella muelleri ATCC 29453.</title>
        <authorList>
            <consortium name="The Broad Institute Genome Sequencing Platform"/>
            <consortium name="The Broad Institute Genome Sequencing Center for Infectious Disease"/>
            <person name="Earl A."/>
            <person name="Ward D."/>
            <person name="Feldgarden M."/>
            <person name="Gevers D."/>
            <person name="Izard J."/>
            <person name="Baranova O.V."/>
            <person name="Blanton J.M."/>
            <person name="Tanner A.C."/>
            <person name="Dewhirst F."/>
            <person name="Young S.K."/>
            <person name="Zeng Q."/>
            <person name="Gargeya S."/>
            <person name="Fitzgerald M."/>
            <person name="Haas B."/>
            <person name="Abouelleil A."/>
            <person name="Alvarado L."/>
            <person name="Arachchi H.M."/>
            <person name="Berlin A."/>
            <person name="Brown A."/>
            <person name="Chapman S.B."/>
            <person name="Chen Z."/>
            <person name="Dunbar C."/>
            <person name="Freedman E."/>
            <person name="Gearin G."/>
            <person name="Goldberg J."/>
            <person name="Griggs A."/>
            <person name="Gujja S."/>
            <person name="Heiman D."/>
            <person name="Howarth C."/>
            <person name="Larson L."/>
            <person name="Lui A."/>
            <person name="MacDonald P.J.P."/>
            <person name="Montmayeur A."/>
            <person name="Murphy C."/>
            <person name="Neiman D."/>
            <person name="Pearson M."/>
            <person name="Priest M."/>
            <person name="Roberts A."/>
            <person name="Saif S."/>
            <person name="Shea T."/>
            <person name="Shenoy N."/>
            <person name="Sisk P."/>
            <person name="Stolte C."/>
            <person name="Sykes S."/>
            <person name="Wortman J."/>
            <person name="Nusbaum C."/>
            <person name="Birren B."/>
        </authorList>
    </citation>
    <scope>NUCLEOTIDE SEQUENCE [LARGE SCALE GENOMIC DNA]</scope>
    <source>
        <strain evidence="2 3">ATCC 29453</strain>
    </source>
</reference>
<comment type="caution">
    <text evidence="2">The sequence shown here is derived from an EMBL/GenBank/DDBJ whole genome shotgun (WGS) entry which is preliminary data.</text>
</comment>